<dbReference type="PANTHER" id="PTHR43712:SF2">
    <property type="entry name" value="O-METHYLTRANSFERASE CICE"/>
    <property type="match status" value="1"/>
</dbReference>
<gene>
    <name evidence="5" type="ORF">GLOTRDRAFT_122650</name>
</gene>
<dbReference type="SUPFAM" id="SSF46785">
    <property type="entry name" value="Winged helix' DNA-binding domain"/>
    <property type="match status" value="1"/>
</dbReference>
<feature type="domain" description="O-methyltransferase C-terminal" evidence="4">
    <location>
        <begin position="114"/>
        <end position="207"/>
    </location>
</feature>
<dbReference type="PANTHER" id="PTHR43712">
    <property type="entry name" value="PUTATIVE (AFU_ORTHOLOGUE AFUA_4G14580)-RELATED"/>
    <property type="match status" value="1"/>
</dbReference>
<dbReference type="InterPro" id="IPR029063">
    <property type="entry name" value="SAM-dependent_MTases_sf"/>
</dbReference>
<dbReference type="InterPro" id="IPR036388">
    <property type="entry name" value="WH-like_DNA-bd_sf"/>
</dbReference>
<reference evidence="5 6" key="1">
    <citation type="journal article" date="2012" name="Science">
        <title>The Paleozoic origin of enzymatic lignin decomposition reconstructed from 31 fungal genomes.</title>
        <authorList>
            <person name="Floudas D."/>
            <person name="Binder M."/>
            <person name="Riley R."/>
            <person name="Barry K."/>
            <person name="Blanchette R.A."/>
            <person name="Henrissat B."/>
            <person name="Martinez A.T."/>
            <person name="Otillar R."/>
            <person name="Spatafora J.W."/>
            <person name="Yadav J.S."/>
            <person name="Aerts A."/>
            <person name="Benoit I."/>
            <person name="Boyd A."/>
            <person name="Carlson A."/>
            <person name="Copeland A."/>
            <person name="Coutinho P.M."/>
            <person name="de Vries R.P."/>
            <person name="Ferreira P."/>
            <person name="Findley K."/>
            <person name="Foster B."/>
            <person name="Gaskell J."/>
            <person name="Glotzer D."/>
            <person name="Gorecki P."/>
            <person name="Heitman J."/>
            <person name="Hesse C."/>
            <person name="Hori C."/>
            <person name="Igarashi K."/>
            <person name="Jurgens J.A."/>
            <person name="Kallen N."/>
            <person name="Kersten P."/>
            <person name="Kohler A."/>
            <person name="Kuees U."/>
            <person name="Kumar T.K.A."/>
            <person name="Kuo A."/>
            <person name="LaButti K."/>
            <person name="Larrondo L.F."/>
            <person name="Lindquist E."/>
            <person name="Ling A."/>
            <person name="Lombard V."/>
            <person name="Lucas S."/>
            <person name="Lundell T."/>
            <person name="Martin R."/>
            <person name="McLaughlin D.J."/>
            <person name="Morgenstern I."/>
            <person name="Morin E."/>
            <person name="Murat C."/>
            <person name="Nagy L.G."/>
            <person name="Nolan M."/>
            <person name="Ohm R.A."/>
            <person name="Patyshakuliyeva A."/>
            <person name="Rokas A."/>
            <person name="Ruiz-Duenas F.J."/>
            <person name="Sabat G."/>
            <person name="Salamov A."/>
            <person name="Samejima M."/>
            <person name="Schmutz J."/>
            <person name="Slot J.C."/>
            <person name="St John F."/>
            <person name="Stenlid J."/>
            <person name="Sun H."/>
            <person name="Sun S."/>
            <person name="Syed K."/>
            <person name="Tsang A."/>
            <person name="Wiebenga A."/>
            <person name="Young D."/>
            <person name="Pisabarro A."/>
            <person name="Eastwood D.C."/>
            <person name="Martin F."/>
            <person name="Cullen D."/>
            <person name="Grigoriev I.V."/>
            <person name="Hibbett D.S."/>
        </authorList>
    </citation>
    <scope>NUCLEOTIDE SEQUENCE [LARGE SCALE GENOMIC DNA]</scope>
    <source>
        <strain evidence="5 6">ATCC 11539</strain>
    </source>
</reference>
<organism evidence="5 6">
    <name type="scientific">Gloeophyllum trabeum (strain ATCC 11539 / FP-39264 / Madison 617)</name>
    <name type="common">Brown rot fungus</name>
    <dbReference type="NCBI Taxonomy" id="670483"/>
    <lineage>
        <taxon>Eukaryota</taxon>
        <taxon>Fungi</taxon>
        <taxon>Dikarya</taxon>
        <taxon>Basidiomycota</taxon>
        <taxon>Agaricomycotina</taxon>
        <taxon>Agaricomycetes</taxon>
        <taxon>Gloeophyllales</taxon>
        <taxon>Gloeophyllaceae</taxon>
        <taxon>Gloeophyllum</taxon>
    </lineage>
</organism>
<name>S7RJ88_GLOTA</name>
<dbReference type="Gene3D" id="3.40.50.150">
    <property type="entry name" value="Vaccinia Virus protein VP39"/>
    <property type="match status" value="1"/>
</dbReference>
<keyword evidence="3" id="KW-0949">S-adenosyl-L-methionine</keyword>
<keyword evidence="6" id="KW-1185">Reference proteome</keyword>
<evidence type="ECO:0000313" key="6">
    <source>
        <dbReference type="Proteomes" id="UP000030669"/>
    </source>
</evidence>
<keyword evidence="2 5" id="KW-0808">Transferase</keyword>
<proteinExistence type="predicted"/>
<dbReference type="GeneID" id="19300860"/>
<dbReference type="EMBL" id="KB469307">
    <property type="protein sequence ID" value="EPQ52689.1"/>
    <property type="molecule type" value="Genomic_DNA"/>
</dbReference>
<dbReference type="RefSeq" id="XP_007868962.1">
    <property type="nucleotide sequence ID" value="XM_007870771.1"/>
</dbReference>
<evidence type="ECO:0000313" key="5">
    <source>
        <dbReference type="EMBL" id="EPQ52689.1"/>
    </source>
</evidence>
<dbReference type="AlphaFoldDB" id="S7RJ88"/>
<dbReference type="SUPFAM" id="SSF53335">
    <property type="entry name" value="S-adenosyl-L-methionine-dependent methyltransferases"/>
    <property type="match status" value="1"/>
</dbReference>
<evidence type="ECO:0000259" key="4">
    <source>
        <dbReference type="Pfam" id="PF00891"/>
    </source>
</evidence>
<dbReference type="Pfam" id="PF00891">
    <property type="entry name" value="Methyltransf_2"/>
    <property type="match status" value="1"/>
</dbReference>
<evidence type="ECO:0000256" key="3">
    <source>
        <dbReference type="ARBA" id="ARBA00022691"/>
    </source>
</evidence>
<protein>
    <submittedName>
        <fullName evidence="5">S-adenosyl-L-methionine-dependent methyltransferase</fullName>
    </submittedName>
</protein>
<evidence type="ECO:0000256" key="2">
    <source>
        <dbReference type="ARBA" id="ARBA00022679"/>
    </source>
</evidence>
<dbReference type="Gene3D" id="1.10.10.10">
    <property type="entry name" value="Winged helix-like DNA-binding domain superfamily/Winged helix DNA-binding domain"/>
    <property type="match status" value="1"/>
</dbReference>
<dbReference type="GO" id="GO:0032259">
    <property type="term" value="P:methylation"/>
    <property type="evidence" value="ECO:0007669"/>
    <property type="project" value="UniProtKB-KW"/>
</dbReference>
<evidence type="ECO:0000256" key="1">
    <source>
        <dbReference type="ARBA" id="ARBA00022603"/>
    </source>
</evidence>
<dbReference type="OMA" id="IRIMRAM"/>
<dbReference type="GO" id="GO:0008171">
    <property type="term" value="F:O-methyltransferase activity"/>
    <property type="evidence" value="ECO:0007669"/>
    <property type="project" value="InterPro"/>
</dbReference>
<keyword evidence="1 5" id="KW-0489">Methyltransferase</keyword>
<dbReference type="Proteomes" id="UP000030669">
    <property type="component" value="Unassembled WGS sequence"/>
</dbReference>
<dbReference type="InterPro" id="IPR001077">
    <property type="entry name" value="COMT_C"/>
</dbReference>
<dbReference type="HOGENOM" id="CLU_736834_0_0_1"/>
<dbReference type="InterPro" id="IPR036390">
    <property type="entry name" value="WH_DNA-bd_sf"/>
</dbReference>
<accession>S7RJ88</accession>
<sequence length="376" mass="41191">MSTSISSRRKLLASNAMQSFTSAALRITAEAKISDHLLGHPDGLHVSELSSRSGIEAGRLSRVLRLLATQHCYREVTDDPVSHYIAITTDESMKCIVQLNQTFKDAEYATSDSADKSAFTRVFGMHYFAYLGSATDTFAKAMIGAGEIMNKGALAKAYPWSTLHKDAVICDVGGGNGHMSMLLMKQFPHMKAVIQDQPSFMNIAQQVNLSRDTFICDITIRHDWPDAECIVILENVRRAMKPSSKLLIREEIDQSLIQMMTLLSDEFICRPVAATTTANAMEQRANRGAPRRLGVGTEVGGKLGLGRDGFGGDVPCVGWESSDWLTAFGLCHYSSQTWLYSAGAQSSVYEPLFKEPPPRLVGCLSGSVGSFSHPYF</sequence>
<dbReference type="KEGG" id="gtr:GLOTRDRAFT_122650"/>
<feature type="non-terminal residue" evidence="5">
    <location>
        <position position="376"/>
    </location>
</feature>
<dbReference type="OrthoDB" id="1606438at2759"/>
<dbReference type="eggNOG" id="KOG3178">
    <property type="taxonomic scope" value="Eukaryota"/>
</dbReference>